<sequence length="380" mass="41292">MHVTQQPRLFYGWIIVAVACITVGISMGLVLSLGVFVEPFETTFGWGRGPIGEGILYGWITYGAFSLIFGFLSDRVGLRRIVLVGGLMFGIGLLALSRMQTLWQFYLFHGMLIGGGVGAFLVPMTSAVTRWFTRYRGLVVAIVNSGSGLGSMVFGRLTRSLLMLTDWRTTLLIYGLLVFAVLLPLAWLIRNQPQDMGLEPYGGVEPQSMPAGGSLGGYSFTAVLSTPAFWLIALMHMLCCMAHSGPLFHMVSHMLDHGVEKLAAATIFALAGFASIPGRIGTGLLAERYGSKPMLVFWLISQAATIVLYRVVEAQLSFTLLALWFGVSYGSVMPLYAMVTREFFGPRVMGTSYGAIFFLSCLGMGIGAWVGGRLFDSFGT</sequence>
<feature type="transmembrane region" description="Helical" evidence="4">
    <location>
        <begin position="294"/>
        <end position="312"/>
    </location>
</feature>
<keyword evidence="3 4" id="KW-0472">Membrane</keyword>
<feature type="domain" description="Major facilitator superfamily (MFS) profile" evidence="5">
    <location>
        <begin position="12"/>
        <end position="380"/>
    </location>
</feature>
<dbReference type="InterPro" id="IPR050327">
    <property type="entry name" value="Proton-linked_MCT"/>
</dbReference>
<dbReference type="GO" id="GO:0022857">
    <property type="term" value="F:transmembrane transporter activity"/>
    <property type="evidence" value="ECO:0007669"/>
    <property type="project" value="InterPro"/>
</dbReference>
<feature type="transmembrane region" description="Helical" evidence="4">
    <location>
        <begin position="56"/>
        <end position="73"/>
    </location>
</feature>
<evidence type="ECO:0000256" key="2">
    <source>
        <dbReference type="ARBA" id="ARBA00022989"/>
    </source>
</evidence>
<dbReference type="EMBL" id="VGLS01000006">
    <property type="protein sequence ID" value="MBM3222263.1"/>
    <property type="molecule type" value="Genomic_DNA"/>
</dbReference>
<dbReference type="AlphaFoldDB" id="A0A937VXA8"/>
<dbReference type="PROSITE" id="PS50850">
    <property type="entry name" value="MFS"/>
    <property type="match status" value="1"/>
</dbReference>
<feature type="transmembrane region" description="Helical" evidence="4">
    <location>
        <begin position="351"/>
        <end position="370"/>
    </location>
</feature>
<evidence type="ECO:0000256" key="1">
    <source>
        <dbReference type="ARBA" id="ARBA00022692"/>
    </source>
</evidence>
<feature type="transmembrane region" description="Helical" evidence="4">
    <location>
        <begin position="167"/>
        <end position="189"/>
    </location>
</feature>
<organism evidence="6 7">
    <name type="scientific">Tectimicrobiota bacterium</name>
    <dbReference type="NCBI Taxonomy" id="2528274"/>
    <lineage>
        <taxon>Bacteria</taxon>
        <taxon>Pseudomonadati</taxon>
        <taxon>Nitrospinota/Tectimicrobiota group</taxon>
        <taxon>Candidatus Tectimicrobiota</taxon>
    </lineage>
</organism>
<dbReference type="InterPro" id="IPR011701">
    <property type="entry name" value="MFS"/>
</dbReference>
<dbReference type="PANTHER" id="PTHR11360">
    <property type="entry name" value="MONOCARBOXYLATE TRANSPORTER"/>
    <property type="match status" value="1"/>
</dbReference>
<protein>
    <submittedName>
        <fullName evidence="6">MFS transporter</fullName>
    </submittedName>
</protein>
<dbReference type="Pfam" id="PF07690">
    <property type="entry name" value="MFS_1"/>
    <property type="match status" value="1"/>
</dbReference>
<proteinExistence type="predicted"/>
<keyword evidence="1 4" id="KW-0812">Transmembrane</keyword>
<dbReference type="CDD" id="cd17355">
    <property type="entry name" value="MFS_YcxA_like"/>
    <property type="match status" value="1"/>
</dbReference>
<feature type="transmembrane region" description="Helical" evidence="4">
    <location>
        <begin position="103"/>
        <end position="123"/>
    </location>
</feature>
<dbReference type="Proteomes" id="UP000712673">
    <property type="component" value="Unassembled WGS sequence"/>
</dbReference>
<dbReference type="InterPro" id="IPR036259">
    <property type="entry name" value="MFS_trans_sf"/>
</dbReference>
<evidence type="ECO:0000259" key="5">
    <source>
        <dbReference type="PROSITE" id="PS50850"/>
    </source>
</evidence>
<evidence type="ECO:0000313" key="7">
    <source>
        <dbReference type="Proteomes" id="UP000712673"/>
    </source>
</evidence>
<feature type="transmembrane region" description="Helical" evidence="4">
    <location>
        <begin position="12"/>
        <end position="36"/>
    </location>
</feature>
<feature type="transmembrane region" description="Helical" evidence="4">
    <location>
        <begin position="262"/>
        <end position="282"/>
    </location>
</feature>
<feature type="transmembrane region" description="Helical" evidence="4">
    <location>
        <begin position="80"/>
        <end position="97"/>
    </location>
</feature>
<keyword evidence="2 4" id="KW-1133">Transmembrane helix</keyword>
<comment type="caution">
    <text evidence="6">The sequence shown here is derived from an EMBL/GenBank/DDBJ whole genome shotgun (WGS) entry which is preliminary data.</text>
</comment>
<feature type="transmembrane region" description="Helical" evidence="4">
    <location>
        <begin position="228"/>
        <end position="250"/>
    </location>
</feature>
<feature type="transmembrane region" description="Helical" evidence="4">
    <location>
        <begin position="318"/>
        <end position="339"/>
    </location>
</feature>
<name>A0A937VXA8_UNCTE</name>
<feature type="non-terminal residue" evidence="6">
    <location>
        <position position="380"/>
    </location>
</feature>
<dbReference type="Gene3D" id="1.20.1250.20">
    <property type="entry name" value="MFS general substrate transporter like domains"/>
    <property type="match status" value="2"/>
</dbReference>
<dbReference type="PANTHER" id="PTHR11360:SF290">
    <property type="entry name" value="MONOCARBOXYLATE MFS PERMEASE"/>
    <property type="match status" value="1"/>
</dbReference>
<reference evidence="6" key="1">
    <citation type="submission" date="2019-03" db="EMBL/GenBank/DDBJ databases">
        <title>Lake Tanganyika Metagenome-Assembled Genomes (MAGs).</title>
        <authorList>
            <person name="Tran P."/>
        </authorList>
    </citation>
    <scope>NUCLEOTIDE SEQUENCE</scope>
    <source>
        <strain evidence="6">K_DeepCast_65m_m2_066</strain>
    </source>
</reference>
<evidence type="ECO:0000313" key="6">
    <source>
        <dbReference type="EMBL" id="MBM3222263.1"/>
    </source>
</evidence>
<dbReference type="SUPFAM" id="SSF103473">
    <property type="entry name" value="MFS general substrate transporter"/>
    <property type="match status" value="1"/>
</dbReference>
<evidence type="ECO:0000256" key="3">
    <source>
        <dbReference type="ARBA" id="ARBA00023136"/>
    </source>
</evidence>
<dbReference type="InterPro" id="IPR020846">
    <property type="entry name" value="MFS_dom"/>
</dbReference>
<feature type="transmembrane region" description="Helical" evidence="4">
    <location>
        <begin position="135"/>
        <end position="155"/>
    </location>
</feature>
<accession>A0A937VXA8</accession>
<gene>
    <name evidence="6" type="ORF">FJZ47_00445</name>
</gene>
<evidence type="ECO:0000256" key="4">
    <source>
        <dbReference type="SAM" id="Phobius"/>
    </source>
</evidence>